<dbReference type="Gene3D" id="2.60.20.10">
    <property type="entry name" value="Crystallins"/>
    <property type="match status" value="1"/>
</dbReference>
<dbReference type="EMBL" id="NIDN02000142">
    <property type="protein sequence ID" value="RLL95681.1"/>
    <property type="molecule type" value="Genomic_DNA"/>
</dbReference>
<name>A0A421D0M6_9EURO</name>
<keyword evidence="3" id="KW-1185">Reference proteome</keyword>
<dbReference type="AlphaFoldDB" id="A0A421D0M6"/>
<dbReference type="GO" id="GO:0050660">
    <property type="term" value="F:flavin adenine dinucleotide binding"/>
    <property type="evidence" value="ECO:0007669"/>
    <property type="project" value="InterPro"/>
</dbReference>
<dbReference type="InterPro" id="IPR012951">
    <property type="entry name" value="BBE"/>
</dbReference>
<dbReference type="Proteomes" id="UP000215289">
    <property type="component" value="Unassembled WGS sequence"/>
</dbReference>
<dbReference type="OrthoDB" id="4905085at2759"/>
<gene>
    <name evidence="2" type="ORF">CFD26_103832</name>
</gene>
<reference evidence="2 3" key="1">
    <citation type="submission" date="2018-08" db="EMBL/GenBank/DDBJ databases">
        <title>Draft genome sequences of two Aspergillus turcosus clinical strains isolated from bronchoalveolar lavage fluid: one azole-susceptible and the other azole-resistant.</title>
        <authorList>
            <person name="Parent-Michaud M."/>
            <person name="Dufresne P.J."/>
            <person name="Fournier E."/>
            <person name="Martineau C."/>
            <person name="Moreira S."/>
            <person name="Perkins V."/>
            <person name="De Repentigny L."/>
            <person name="Dufresne S.F."/>
        </authorList>
    </citation>
    <scope>NUCLEOTIDE SEQUENCE [LARGE SCALE GENOMIC DNA]</scope>
    <source>
        <strain evidence="2">HMR AF 1038</strain>
    </source>
</reference>
<evidence type="ECO:0000259" key="1">
    <source>
        <dbReference type="Pfam" id="PF08031"/>
    </source>
</evidence>
<comment type="caution">
    <text evidence="2">The sequence shown here is derived from an EMBL/GenBank/DDBJ whole genome shotgun (WGS) entry which is preliminary data.</text>
</comment>
<evidence type="ECO:0000313" key="3">
    <source>
        <dbReference type="Proteomes" id="UP000215289"/>
    </source>
</evidence>
<proteinExistence type="predicted"/>
<evidence type="ECO:0000313" key="2">
    <source>
        <dbReference type="EMBL" id="RLL95681.1"/>
    </source>
</evidence>
<dbReference type="STRING" id="1245748.A0A421D0M6"/>
<accession>A0A421D0M6</accession>
<sequence>MKAAAKWHCTVRVELLPQSHQQHSDANKRINFHKSTMKIAALAATLALALVPSVSAWRVYFYQLKNEQGPSITNAGPGNPGFKCHPNVDPLNQKISSMRYYSDNPEGTTRCCIKFYDSPGCKGDFGYEFCRNQFVNFDEIGHDNDVSSYSTNYSLSPFSSSPASIIVSPRPRRLAREMCSRSYPVGPLRLAPYLLYCGPVRLLLLMDILRDIAPDSGAYMSEGDLLEPNQQEAFYGANYDPLYSLKQRYDPWGLFFALTAVGTEDWEVQVTDPSDRF</sequence>
<dbReference type="Pfam" id="PF08031">
    <property type="entry name" value="BBE"/>
    <property type="match status" value="1"/>
</dbReference>
<organism evidence="2 3">
    <name type="scientific">Aspergillus turcosus</name>
    <dbReference type="NCBI Taxonomy" id="1245748"/>
    <lineage>
        <taxon>Eukaryota</taxon>
        <taxon>Fungi</taxon>
        <taxon>Dikarya</taxon>
        <taxon>Ascomycota</taxon>
        <taxon>Pezizomycotina</taxon>
        <taxon>Eurotiomycetes</taxon>
        <taxon>Eurotiomycetidae</taxon>
        <taxon>Eurotiales</taxon>
        <taxon>Aspergillaceae</taxon>
        <taxon>Aspergillus</taxon>
        <taxon>Aspergillus subgen. Fumigati</taxon>
    </lineage>
</organism>
<protein>
    <recommendedName>
        <fullName evidence="1">Berberine/berberine-like domain-containing protein</fullName>
    </recommendedName>
</protein>
<dbReference type="GO" id="GO:0016491">
    <property type="term" value="F:oxidoreductase activity"/>
    <property type="evidence" value="ECO:0007669"/>
    <property type="project" value="InterPro"/>
</dbReference>
<feature type="domain" description="Berberine/berberine-like" evidence="1">
    <location>
        <begin position="218"/>
        <end position="255"/>
    </location>
</feature>